<name>A0A0G1FI39_9BACT</name>
<reference evidence="1 2" key="1">
    <citation type="journal article" date="2015" name="Nature">
        <title>rRNA introns, odd ribosomes, and small enigmatic genomes across a large radiation of phyla.</title>
        <authorList>
            <person name="Brown C.T."/>
            <person name="Hug L.A."/>
            <person name="Thomas B.C."/>
            <person name="Sharon I."/>
            <person name="Castelle C.J."/>
            <person name="Singh A."/>
            <person name="Wilkins M.J."/>
            <person name="Williams K.H."/>
            <person name="Banfield J.F."/>
        </authorList>
    </citation>
    <scope>NUCLEOTIDE SEQUENCE [LARGE SCALE GENOMIC DNA]</scope>
</reference>
<protein>
    <recommendedName>
        <fullName evidence="3">Hydrogenase maturation protease</fullName>
    </recommendedName>
</protein>
<sequence>MKVYIVGNPLVKVDSLPFKLLPKLRKEFPEVRFEEADPTENFIPENDSIIIDTVVGIDHVRLFTDLDEFVPFSSVSAHDYDLGLHLQLLKKLGKIISVSILGIPISIDVSGKKKVMELLHSLFNRSARNPDVSS</sequence>
<evidence type="ECO:0000313" key="2">
    <source>
        <dbReference type="Proteomes" id="UP000034050"/>
    </source>
</evidence>
<gene>
    <name evidence="1" type="ORF">UV61_C0009G0045</name>
</gene>
<dbReference type="STRING" id="1618446.UV61_C0009G0045"/>
<evidence type="ECO:0008006" key="3">
    <source>
        <dbReference type="Google" id="ProtNLM"/>
    </source>
</evidence>
<comment type="caution">
    <text evidence="1">The sequence shown here is derived from an EMBL/GenBank/DDBJ whole genome shotgun (WGS) entry which is preliminary data.</text>
</comment>
<organism evidence="1 2">
    <name type="scientific">Candidatus Gottesmanbacteria bacterium GW2011_GWB1_43_11</name>
    <dbReference type="NCBI Taxonomy" id="1618446"/>
    <lineage>
        <taxon>Bacteria</taxon>
        <taxon>Candidatus Gottesmaniibacteriota</taxon>
    </lineage>
</organism>
<dbReference type="EMBL" id="LCFD01000009">
    <property type="protein sequence ID" value="KKS86518.1"/>
    <property type="molecule type" value="Genomic_DNA"/>
</dbReference>
<dbReference type="AlphaFoldDB" id="A0A0G1FI39"/>
<dbReference type="Proteomes" id="UP000034050">
    <property type="component" value="Unassembled WGS sequence"/>
</dbReference>
<accession>A0A0G1FI39</accession>
<proteinExistence type="predicted"/>
<evidence type="ECO:0000313" key="1">
    <source>
        <dbReference type="EMBL" id="KKS86518.1"/>
    </source>
</evidence>